<dbReference type="EMBL" id="JAFBEB010000022">
    <property type="protein sequence ID" value="MBM7592230.1"/>
    <property type="molecule type" value="Genomic_DNA"/>
</dbReference>
<dbReference type="InterPro" id="IPR001387">
    <property type="entry name" value="Cro/C1-type_HTH"/>
</dbReference>
<dbReference type="CDD" id="cd00093">
    <property type="entry name" value="HTH_XRE"/>
    <property type="match status" value="1"/>
</dbReference>
<organism evidence="2 3">
    <name type="scientific">Brevibacillus fulvus</name>
    <dbReference type="NCBI Taxonomy" id="1125967"/>
    <lineage>
        <taxon>Bacteria</taxon>
        <taxon>Bacillati</taxon>
        <taxon>Bacillota</taxon>
        <taxon>Bacilli</taxon>
        <taxon>Bacillales</taxon>
        <taxon>Paenibacillaceae</taxon>
        <taxon>Brevibacillus</taxon>
    </lineage>
</organism>
<evidence type="ECO:0000313" key="2">
    <source>
        <dbReference type="EMBL" id="MBM7592230.1"/>
    </source>
</evidence>
<evidence type="ECO:0000259" key="1">
    <source>
        <dbReference type="PROSITE" id="PS50943"/>
    </source>
</evidence>
<feature type="domain" description="HTH cro/C1-type" evidence="1">
    <location>
        <begin position="19"/>
        <end position="70"/>
    </location>
</feature>
<reference evidence="2" key="1">
    <citation type="submission" date="2021-01" db="EMBL/GenBank/DDBJ databases">
        <title>Genomic Encyclopedia of Type Strains, Phase IV (KMG-IV): sequencing the most valuable type-strain genomes for metagenomic binning, comparative biology and taxonomic classification.</title>
        <authorList>
            <person name="Goeker M."/>
        </authorList>
    </citation>
    <scope>NUCLEOTIDE SEQUENCE</scope>
    <source>
        <strain evidence="2">DSM 25523</strain>
    </source>
</reference>
<keyword evidence="3" id="KW-1185">Reference proteome</keyword>
<gene>
    <name evidence="2" type="ORF">JOD01_003892</name>
</gene>
<dbReference type="SUPFAM" id="SSF47413">
    <property type="entry name" value="lambda repressor-like DNA-binding domains"/>
    <property type="match status" value="1"/>
</dbReference>
<dbReference type="Pfam" id="PF01381">
    <property type="entry name" value="HTH_3"/>
    <property type="match status" value="1"/>
</dbReference>
<dbReference type="Proteomes" id="UP000717624">
    <property type="component" value="Unassembled WGS sequence"/>
</dbReference>
<dbReference type="RefSeq" id="WP_204520008.1">
    <property type="nucleotide sequence ID" value="NZ_JAFBEB010000022.1"/>
</dbReference>
<dbReference type="GO" id="GO:0003677">
    <property type="term" value="F:DNA binding"/>
    <property type="evidence" value="ECO:0007669"/>
    <property type="project" value="InterPro"/>
</dbReference>
<name>A0A939BR26_9BACL</name>
<dbReference type="AlphaFoldDB" id="A0A939BR26"/>
<proteinExistence type="predicted"/>
<sequence>MGLGKPRSKFGRWLDSERISQEELVRISGVNKSTISRLCSGDAFKPSMKSALKIISALRRVGKNVDYEDFWSI</sequence>
<evidence type="ECO:0000313" key="3">
    <source>
        <dbReference type="Proteomes" id="UP000717624"/>
    </source>
</evidence>
<dbReference type="Gene3D" id="1.10.260.40">
    <property type="entry name" value="lambda repressor-like DNA-binding domains"/>
    <property type="match status" value="1"/>
</dbReference>
<comment type="caution">
    <text evidence="2">The sequence shown here is derived from an EMBL/GenBank/DDBJ whole genome shotgun (WGS) entry which is preliminary data.</text>
</comment>
<protein>
    <submittedName>
        <fullName evidence="2">Transcriptional regulator with XRE-family HTH domain</fullName>
    </submittedName>
</protein>
<accession>A0A939BR26</accession>
<dbReference type="InterPro" id="IPR010982">
    <property type="entry name" value="Lambda_DNA-bd_dom_sf"/>
</dbReference>
<dbReference type="PROSITE" id="PS50943">
    <property type="entry name" value="HTH_CROC1"/>
    <property type="match status" value="1"/>
</dbReference>